<evidence type="ECO:0000256" key="20">
    <source>
        <dbReference type="PIRSR" id="PIRSR600829-1"/>
    </source>
</evidence>
<organism evidence="25 26">
    <name type="scientific">Marimonas arenosa</name>
    <dbReference type="NCBI Taxonomy" id="1795305"/>
    <lineage>
        <taxon>Bacteria</taxon>
        <taxon>Pseudomonadati</taxon>
        <taxon>Pseudomonadota</taxon>
        <taxon>Alphaproteobacteria</taxon>
        <taxon>Rhodobacterales</taxon>
        <taxon>Paracoccaceae</taxon>
        <taxon>Marimonas</taxon>
    </lineage>
</organism>
<dbReference type="InterPro" id="IPR000829">
    <property type="entry name" value="DAGK"/>
</dbReference>
<evidence type="ECO:0000256" key="18">
    <source>
        <dbReference type="ARBA" id="ARBA00023209"/>
    </source>
</evidence>
<evidence type="ECO:0000256" key="22">
    <source>
        <dbReference type="PIRSR" id="PIRSR600829-3"/>
    </source>
</evidence>
<keyword evidence="11 22" id="KW-0547">Nucleotide-binding</keyword>
<evidence type="ECO:0000256" key="19">
    <source>
        <dbReference type="ARBA" id="ARBA00023264"/>
    </source>
</evidence>
<feature type="binding site" evidence="22">
    <location>
        <begin position="83"/>
        <end position="85"/>
    </location>
    <ligand>
        <name>ATP</name>
        <dbReference type="ChEBI" id="CHEBI:30616"/>
    </ligand>
</feature>
<evidence type="ECO:0000256" key="10">
    <source>
        <dbReference type="ARBA" id="ARBA00022723"/>
    </source>
</evidence>
<keyword evidence="13 22" id="KW-0067">ATP-binding</keyword>
<evidence type="ECO:0000256" key="6">
    <source>
        <dbReference type="ARBA" id="ARBA00022516"/>
    </source>
</evidence>
<feature type="transmembrane region" description="Helical" evidence="24">
    <location>
        <begin position="94"/>
        <end position="118"/>
    </location>
</feature>
<feature type="binding site" evidence="21">
    <location>
        <position position="96"/>
    </location>
    <ligand>
        <name>substrate</name>
    </ligand>
</feature>
<dbReference type="GO" id="GO:0046872">
    <property type="term" value="F:metal ion binding"/>
    <property type="evidence" value="ECO:0007669"/>
    <property type="project" value="UniProtKB-KW"/>
</dbReference>
<dbReference type="RefSeq" id="WP_306735399.1">
    <property type="nucleotide sequence ID" value="NZ_JANHAX010000002.1"/>
</dbReference>
<keyword evidence="6" id="KW-0444">Lipid biosynthesis</keyword>
<sequence length="120" mass="13658">MLYFFKRLKWRFIWSWRGVRRTWESEYSFRSWVWANVVSAALALILPISLAEQALILSLGVLVLAFELLNTAVEHTVDYISEETHPLAEKAKDAASAGVFLSSLAAGTAWLVVLTQFIPW</sequence>
<dbReference type="Gene3D" id="1.10.287.3610">
    <property type="match status" value="1"/>
</dbReference>
<evidence type="ECO:0000256" key="23">
    <source>
        <dbReference type="PIRSR" id="PIRSR600829-4"/>
    </source>
</evidence>
<dbReference type="GO" id="GO:0005524">
    <property type="term" value="F:ATP binding"/>
    <property type="evidence" value="ECO:0007669"/>
    <property type="project" value="UniProtKB-KW"/>
</dbReference>
<dbReference type="PROSITE" id="PS01069">
    <property type="entry name" value="DAGK_PROKAR"/>
    <property type="match status" value="1"/>
</dbReference>
<keyword evidence="19 24" id="KW-1208">Phospholipid metabolism</keyword>
<comment type="cofactor">
    <cofactor evidence="23">
        <name>Mg(2+)</name>
        <dbReference type="ChEBI" id="CHEBI:18420"/>
    </cofactor>
    <text evidence="23">Mn(2+), Zn(2+), Cd(2+) and Co(2+) support activity to lesser extents.</text>
</comment>
<dbReference type="GO" id="GO:0004143">
    <property type="term" value="F:ATP-dependent diacylglycerol kinase activity"/>
    <property type="evidence" value="ECO:0007669"/>
    <property type="project" value="UniProtKB-EC"/>
</dbReference>
<dbReference type="PANTHER" id="PTHR34299:SF1">
    <property type="entry name" value="DIACYLGLYCEROL KINASE"/>
    <property type="match status" value="1"/>
</dbReference>
<feature type="binding site" evidence="22">
    <location>
        <begin position="92"/>
        <end position="93"/>
    </location>
    <ligand>
        <name>ATP</name>
        <dbReference type="ChEBI" id="CHEBI:30616"/>
    </ligand>
</feature>
<evidence type="ECO:0000256" key="15">
    <source>
        <dbReference type="ARBA" id="ARBA00022989"/>
    </source>
</evidence>
<keyword evidence="7 24" id="KW-0997">Cell inner membrane</keyword>
<feature type="binding site" evidence="23">
    <location>
        <position position="26"/>
    </location>
    <ligand>
        <name>a divalent metal cation</name>
        <dbReference type="ChEBI" id="CHEBI:60240"/>
    </ligand>
</feature>
<dbReference type="EMBL" id="JANHAX010000002">
    <property type="protein sequence ID" value="MDQ2090133.1"/>
    <property type="molecule type" value="Genomic_DNA"/>
</dbReference>
<keyword evidence="8 24" id="KW-0808">Transferase</keyword>
<comment type="function">
    <text evidence="24">Catalyzes the ATP-dependent phosphorylation of sn-l,2-diacylglycerol (DAG) to phosphatidic acid. Involved in the recycling of diacylglycerol produced as a by-product during membrane-derived oligosaccharide (MDO) biosynthesis.</text>
</comment>
<gene>
    <name evidence="25" type="ORF">NO357_09510</name>
</gene>
<keyword evidence="16 24" id="KW-0443">Lipid metabolism</keyword>
<feature type="binding site" evidence="22">
    <location>
        <position position="7"/>
    </location>
    <ligand>
        <name>ATP</name>
        <dbReference type="ChEBI" id="CHEBI:30616"/>
    </ligand>
</feature>
<keyword evidence="9 24" id="KW-0812">Transmembrane</keyword>
<dbReference type="InterPro" id="IPR033718">
    <property type="entry name" value="DAGK_prok"/>
</dbReference>
<evidence type="ECO:0000256" key="17">
    <source>
        <dbReference type="ARBA" id="ARBA00023136"/>
    </source>
</evidence>
<evidence type="ECO:0000256" key="9">
    <source>
        <dbReference type="ARBA" id="ARBA00022692"/>
    </source>
</evidence>
<keyword evidence="15 24" id="KW-1133">Transmembrane helix</keyword>
<keyword evidence="5" id="KW-1003">Cell membrane</keyword>
<evidence type="ECO:0000256" key="11">
    <source>
        <dbReference type="ARBA" id="ARBA00022741"/>
    </source>
</evidence>
<protein>
    <recommendedName>
        <fullName evidence="4 24">Diacylglycerol kinase</fullName>
        <ecNumber evidence="3 24">2.7.1.107</ecNumber>
    </recommendedName>
</protein>
<comment type="catalytic activity">
    <reaction evidence="24">
        <text>a 1,2-diacyl-sn-glycerol + ATP = a 1,2-diacyl-sn-glycero-3-phosphate + ADP + H(+)</text>
        <dbReference type="Rhea" id="RHEA:10272"/>
        <dbReference type="ChEBI" id="CHEBI:15378"/>
        <dbReference type="ChEBI" id="CHEBI:17815"/>
        <dbReference type="ChEBI" id="CHEBI:30616"/>
        <dbReference type="ChEBI" id="CHEBI:58608"/>
        <dbReference type="ChEBI" id="CHEBI:456216"/>
        <dbReference type="EC" id="2.7.1.107"/>
    </reaction>
</comment>
<evidence type="ECO:0000313" key="26">
    <source>
        <dbReference type="Proteomes" id="UP001226762"/>
    </source>
</evidence>
<reference evidence="25" key="2">
    <citation type="submission" date="2023-02" db="EMBL/GenBank/DDBJ databases">
        <title>'Rhodoalgimonas zhirmunskyi' gen. nov., isolated from a red alga.</title>
        <authorList>
            <person name="Nedashkovskaya O.I."/>
            <person name="Otstavnykh N.Y."/>
            <person name="Bystritskaya E.P."/>
            <person name="Balabanova L.A."/>
            <person name="Isaeva M.P."/>
        </authorList>
    </citation>
    <scope>NUCLEOTIDE SEQUENCE</scope>
    <source>
        <strain evidence="25">KCTC 52189</strain>
    </source>
</reference>
<feature type="binding site" evidence="23">
    <location>
        <position position="74"/>
    </location>
    <ligand>
        <name>a divalent metal cation</name>
        <dbReference type="ChEBI" id="CHEBI:60240"/>
    </ligand>
</feature>
<keyword evidence="18" id="KW-0594">Phospholipid biosynthesis</keyword>
<feature type="transmembrane region" description="Helical" evidence="24">
    <location>
        <begin position="27"/>
        <end position="48"/>
    </location>
</feature>
<evidence type="ECO:0000256" key="14">
    <source>
        <dbReference type="ARBA" id="ARBA00022842"/>
    </source>
</evidence>
<feature type="binding site" evidence="22">
    <location>
        <position position="74"/>
    </location>
    <ligand>
        <name>ATP</name>
        <dbReference type="ChEBI" id="CHEBI:30616"/>
    </ligand>
</feature>
<reference evidence="25" key="1">
    <citation type="submission" date="2022-07" db="EMBL/GenBank/DDBJ databases">
        <authorList>
            <person name="Otstavnykh N."/>
            <person name="Isaeva M."/>
            <person name="Bystritskaya E."/>
        </authorList>
    </citation>
    <scope>NUCLEOTIDE SEQUENCE</scope>
    <source>
        <strain evidence="25">KCTC 52189</strain>
    </source>
</reference>
<keyword evidence="14 23" id="KW-0460">Magnesium</keyword>
<name>A0AAE3WEF3_9RHOB</name>
<comment type="subcellular location">
    <subcellularLocation>
        <location evidence="1 24">Cell inner membrane</location>
        <topology evidence="1 24">Multi-pass membrane protein</topology>
    </subcellularLocation>
</comment>
<keyword evidence="12 24" id="KW-0418">Kinase</keyword>
<feature type="active site" description="Proton acceptor" evidence="20">
    <location>
        <position position="67"/>
    </location>
</feature>
<evidence type="ECO:0000256" key="4">
    <source>
        <dbReference type="ARBA" id="ARBA00017575"/>
    </source>
</evidence>
<dbReference type="AlphaFoldDB" id="A0AAE3WEF3"/>
<evidence type="ECO:0000256" key="5">
    <source>
        <dbReference type="ARBA" id="ARBA00022475"/>
    </source>
</evidence>
<evidence type="ECO:0000256" key="21">
    <source>
        <dbReference type="PIRSR" id="PIRSR600829-2"/>
    </source>
</evidence>
<dbReference type="Pfam" id="PF01219">
    <property type="entry name" value="DAGK_prokar"/>
    <property type="match status" value="1"/>
</dbReference>
<evidence type="ECO:0000313" key="25">
    <source>
        <dbReference type="EMBL" id="MDQ2090133.1"/>
    </source>
</evidence>
<evidence type="ECO:0000256" key="13">
    <source>
        <dbReference type="ARBA" id="ARBA00022840"/>
    </source>
</evidence>
<dbReference type="CDD" id="cd14264">
    <property type="entry name" value="DAGK_IM"/>
    <property type="match status" value="1"/>
</dbReference>
<feature type="binding site" evidence="21">
    <location>
        <position position="67"/>
    </location>
    <ligand>
        <name>substrate</name>
    </ligand>
</feature>
<evidence type="ECO:0000256" key="24">
    <source>
        <dbReference type="RuleBase" id="RU363065"/>
    </source>
</evidence>
<dbReference type="PANTHER" id="PTHR34299">
    <property type="entry name" value="DIACYLGLYCEROL KINASE"/>
    <property type="match status" value="1"/>
</dbReference>
<accession>A0AAE3WEF3</accession>
<feature type="binding site" evidence="21">
    <location>
        <position position="7"/>
    </location>
    <ligand>
        <name>substrate</name>
    </ligand>
</feature>
<dbReference type="Proteomes" id="UP001226762">
    <property type="component" value="Unassembled WGS sequence"/>
</dbReference>
<evidence type="ECO:0000256" key="16">
    <source>
        <dbReference type="ARBA" id="ARBA00023098"/>
    </source>
</evidence>
<proteinExistence type="inferred from homology"/>
<dbReference type="GO" id="GO:0006654">
    <property type="term" value="P:phosphatidic acid biosynthetic process"/>
    <property type="evidence" value="ECO:0007669"/>
    <property type="project" value="InterPro"/>
</dbReference>
<keyword evidence="26" id="KW-1185">Reference proteome</keyword>
<keyword evidence="10 23" id="KW-0479">Metal-binding</keyword>
<feature type="transmembrane region" description="Helical" evidence="24">
    <location>
        <begin position="54"/>
        <end position="73"/>
    </location>
</feature>
<evidence type="ECO:0000256" key="12">
    <source>
        <dbReference type="ARBA" id="ARBA00022777"/>
    </source>
</evidence>
<evidence type="ECO:0000256" key="8">
    <source>
        <dbReference type="ARBA" id="ARBA00022679"/>
    </source>
</evidence>
<evidence type="ECO:0000256" key="2">
    <source>
        <dbReference type="ARBA" id="ARBA00005967"/>
    </source>
</evidence>
<feature type="binding site" evidence="21">
    <location>
        <begin position="20"/>
        <end position="23"/>
    </location>
    <ligand>
        <name>substrate</name>
    </ligand>
</feature>
<evidence type="ECO:0000256" key="7">
    <source>
        <dbReference type="ARBA" id="ARBA00022519"/>
    </source>
</evidence>
<feature type="binding site" evidence="22">
    <location>
        <position position="26"/>
    </location>
    <ligand>
        <name>ATP</name>
        <dbReference type="ChEBI" id="CHEBI:30616"/>
    </ligand>
</feature>
<dbReference type="GO" id="GO:0005886">
    <property type="term" value="C:plasma membrane"/>
    <property type="evidence" value="ECO:0007669"/>
    <property type="project" value="UniProtKB-SubCell"/>
</dbReference>
<dbReference type="InterPro" id="IPR036945">
    <property type="entry name" value="DAGK_sf"/>
</dbReference>
<comment type="similarity">
    <text evidence="2 24">Belongs to the bacterial diacylglycerol kinase family.</text>
</comment>
<evidence type="ECO:0000256" key="3">
    <source>
        <dbReference type="ARBA" id="ARBA00012133"/>
    </source>
</evidence>
<comment type="caution">
    <text evidence="25">The sequence shown here is derived from an EMBL/GenBank/DDBJ whole genome shotgun (WGS) entry which is preliminary data.</text>
</comment>
<dbReference type="EC" id="2.7.1.107" evidence="3 24"/>
<evidence type="ECO:0000256" key="1">
    <source>
        <dbReference type="ARBA" id="ARBA00004429"/>
    </source>
</evidence>
<keyword evidence="17 24" id="KW-0472">Membrane</keyword>